<evidence type="ECO:0000256" key="1">
    <source>
        <dbReference type="ARBA" id="ARBA00006739"/>
    </source>
</evidence>
<evidence type="ECO:0000256" key="3">
    <source>
        <dbReference type="ARBA" id="ARBA00022679"/>
    </source>
</evidence>
<reference evidence="7" key="1">
    <citation type="submission" date="2016-10" db="EMBL/GenBank/DDBJ databases">
        <authorList>
            <person name="Varghese N."/>
            <person name="Submissions S."/>
        </authorList>
    </citation>
    <scope>NUCLEOTIDE SEQUENCE [LARGE SCALE GENOMIC DNA]</scope>
    <source>
        <strain evidence="7">CGMCC 1.12402</strain>
    </source>
</reference>
<dbReference type="Gene3D" id="3.90.550.10">
    <property type="entry name" value="Spore Coat Polysaccharide Biosynthesis Protein SpsA, Chain A"/>
    <property type="match status" value="1"/>
</dbReference>
<evidence type="ECO:0000256" key="2">
    <source>
        <dbReference type="ARBA" id="ARBA00022676"/>
    </source>
</evidence>
<feature type="transmembrane region" description="Helical" evidence="4">
    <location>
        <begin position="321"/>
        <end position="342"/>
    </location>
</feature>
<proteinExistence type="inferred from homology"/>
<comment type="similarity">
    <text evidence="1">Belongs to the glycosyltransferase 2 family.</text>
</comment>
<evidence type="ECO:0000256" key="4">
    <source>
        <dbReference type="SAM" id="Phobius"/>
    </source>
</evidence>
<dbReference type="OrthoDB" id="9766299at2"/>
<sequence length="433" mass="50744">MWEKVFDYFQSLTTNDFIRIYWYLFLIEIPRYLFFDYIILVLYYLKRFSTRHDYRRAQNRFWTEQPLISVLAPGKNEGKNIYKLVKSLEAQTYQNYEIIIVDDGSDDDTPIIGRSLEKAGLIDLFIRNQVRGGKASAANLALRYAKGKYILHLDADSSLDRTAIERIITRFYMDDEIGCVGGNLKVRNAKESVAATMQGIEYLMSISVGRMITSYLGIYRIISGAFGAFKTDALKRIGGWDIGPGLDGDVTQKFRKMGYKVAFEDRAICLTSVPTTFKKLAKQRLRWNKSIVRFRLRKHIDVFFPNQNFTWANFLASAENVLFNVVFAFLWLFYMIDIIIHFPETLPLIIAVKLVIYTFINYLQFFALLAVSERWKQEIWFLLYIPLKSIYNGYYMRIIRLMAYIKEMYFYSSYKDAWNPAKTSDKALDHGKL</sequence>
<dbReference type="PANTHER" id="PTHR43630">
    <property type="entry name" value="POLY-BETA-1,6-N-ACETYL-D-GLUCOSAMINE SYNTHASE"/>
    <property type="match status" value="1"/>
</dbReference>
<dbReference type="CDD" id="cd06423">
    <property type="entry name" value="CESA_like"/>
    <property type="match status" value="1"/>
</dbReference>
<protein>
    <submittedName>
        <fullName evidence="6">Glycosyltransferase, catalytic subunit of cellulose synthase and poly-beta-1,6-N-acetylglucosamine synthase</fullName>
    </submittedName>
</protein>
<keyword evidence="3 6" id="KW-0808">Transferase</keyword>
<accession>A0A1I0RLZ4</accession>
<feature type="domain" description="Glycosyltransferase 2-like" evidence="5">
    <location>
        <begin position="69"/>
        <end position="234"/>
    </location>
</feature>
<feature type="transmembrane region" description="Helical" evidence="4">
    <location>
        <begin position="348"/>
        <end position="371"/>
    </location>
</feature>
<name>A0A1I0RLZ4_9BACT</name>
<dbReference type="STRING" id="1267423.SAMN05216290_3797"/>
<keyword evidence="4" id="KW-0812">Transmembrane</keyword>
<dbReference type="AlphaFoldDB" id="A0A1I0RLZ4"/>
<evidence type="ECO:0000259" key="5">
    <source>
        <dbReference type="Pfam" id="PF00535"/>
    </source>
</evidence>
<keyword evidence="4" id="KW-1133">Transmembrane helix</keyword>
<dbReference type="RefSeq" id="WP_090260829.1">
    <property type="nucleotide sequence ID" value="NZ_FOIR01000005.1"/>
</dbReference>
<dbReference type="GO" id="GO:0016757">
    <property type="term" value="F:glycosyltransferase activity"/>
    <property type="evidence" value="ECO:0007669"/>
    <property type="project" value="UniProtKB-KW"/>
</dbReference>
<feature type="transmembrane region" description="Helical" evidence="4">
    <location>
        <begin position="20"/>
        <end position="45"/>
    </location>
</feature>
<keyword evidence="7" id="KW-1185">Reference proteome</keyword>
<keyword evidence="2" id="KW-0328">Glycosyltransferase</keyword>
<dbReference type="SUPFAM" id="SSF53448">
    <property type="entry name" value="Nucleotide-diphospho-sugar transferases"/>
    <property type="match status" value="1"/>
</dbReference>
<gene>
    <name evidence="6" type="ORF">SAMN05216290_3797</name>
</gene>
<evidence type="ECO:0000313" key="6">
    <source>
        <dbReference type="EMBL" id="SEW42190.1"/>
    </source>
</evidence>
<dbReference type="GeneID" id="99988463"/>
<organism evidence="6 7">
    <name type="scientific">Roseivirga pacifica</name>
    <dbReference type="NCBI Taxonomy" id="1267423"/>
    <lineage>
        <taxon>Bacteria</taxon>
        <taxon>Pseudomonadati</taxon>
        <taxon>Bacteroidota</taxon>
        <taxon>Cytophagia</taxon>
        <taxon>Cytophagales</taxon>
        <taxon>Roseivirgaceae</taxon>
        <taxon>Roseivirga</taxon>
    </lineage>
</organism>
<dbReference type="InterPro" id="IPR029044">
    <property type="entry name" value="Nucleotide-diphossugar_trans"/>
</dbReference>
<dbReference type="InterPro" id="IPR001173">
    <property type="entry name" value="Glyco_trans_2-like"/>
</dbReference>
<evidence type="ECO:0000313" key="7">
    <source>
        <dbReference type="Proteomes" id="UP000199437"/>
    </source>
</evidence>
<dbReference type="EMBL" id="FOIR01000005">
    <property type="protein sequence ID" value="SEW42190.1"/>
    <property type="molecule type" value="Genomic_DNA"/>
</dbReference>
<dbReference type="PANTHER" id="PTHR43630:SF1">
    <property type="entry name" value="POLY-BETA-1,6-N-ACETYL-D-GLUCOSAMINE SYNTHASE"/>
    <property type="match status" value="1"/>
</dbReference>
<keyword evidence="4" id="KW-0472">Membrane</keyword>
<dbReference type="Proteomes" id="UP000199437">
    <property type="component" value="Unassembled WGS sequence"/>
</dbReference>
<dbReference type="Pfam" id="PF00535">
    <property type="entry name" value="Glycos_transf_2"/>
    <property type="match status" value="1"/>
</dbReference>